<name>A0A1E3R0X7_9ASCO</name>
<evidence type="ECO:0000259" key="9">
    <source>
        <dbReference type="Pfam" id="PF01699"/>
    </source>
</evidence>
<keyword evidence="3" id="KW-0813">Transport</keyword>
<feature type="transmembrane region" description="Helical" evidence="8">
    <location>
        <begin position="57"/>
        <end position="78"/>
    </location>
</feature>
<feature type="transmembrane region" description="Helical" evidence="8">
    <location>
        <begin position="511"/>
        <end position="536"/>
    </location>
</feature>
<evidence type="ECO:0000256" key="3">
    <source>
        <dbReference type="ARBA" id="ARBA00022448"/>
    </source>
</evidence>
<dbReference type="InterPro" id="IPR044880">
    <property type="entry name" value="NCX_ion-bd_dom_sf"/>
</dbReference>
<feature type="transmembrane region" description="Helical" evidence="8">
    <location>
        <begin position="557"/>
        <end position="575"/>
    </location>
</feature>
<evidence type="ECO:0000256" key="2">
    <source>
        <dbReference type="ARBA" id="ARBA00008170"/>
    </source>
</evidence>
<dbReference type="InterPro" id="IPR004837">
    <property type="entry name" value="NaCa_Exmemb"/>
</dbReference>
<sequence>MALGLAASDFLCVNLTLLSVILHMSDNLAGTTLLALGNGSPDVFGTYSAMDVGSGSLALGEIIGAALFISSVVLGAVALVKPFQVAKKTFIRDLLFFIGGIVLLFTFILNDGYLSVVECTVLVAYYGVFLLVTISWYWRDKVNVMRYLTNKRSREAYVTSCLPEFSQRTDHLDQSLIEAEEFAPDITNLGDSENLSPLDLYTASLVYGQGGNTPPLLVYDEISHFMAVKNKRPPLSRVRPSILQALELNDAIQSLREDGTIPIELESRNGTAPVKLPRPFTAPEVRYRGYPDEPNGPMSVSAPTRYRDDPNTPTESDATHFQKLNVFIKSSGQSDLRRVFLPHLNSFRKQSWVSQVCSVLCLPFAVLLNITVPMKPEGTSESRSAKYKRVLATVQAVLSLPTICFFWFGESMNLASMFIAVVVSLTFGVVTFQTLENDPPKWFDILFAVCGFATSICWISGFASEIIALLKTLGFIYRIDDAILGLTVFAIGNSIGDLVSNWSIAKGDAPAMAIAACFAGPLLNICGVGLNGLLIIPMKEIENVIVPGKGYRIEISSTLVMSGSMLLVSVFYTLIAVARNKWIMDRSIGLVLIGFWALPTFVSVLAEIFS</sequence>
<feature type="transmembrane region" description="Helical" evidence="8">
    <location>
        <begin position="482"/>
        <end position="505"/>
    </location>
</feature>
<feature type="domain" description="Sodium/calcium exchanger membrane region" evidence="9">
    <location>
        <begin position="448"/>
        <end position="603"/>
    </location>
</feature>
<dbReference type="GeneID" id="30145536"/>
<dbReference type="GO" id="GO:0016020">
    <property type="term" value="C:membrane"/>
    <property type="evidence" value="ECO:0007669"/>
    <property type="project" value="UniProtKB-SubCell"/>
</dbReference>
<dbReference type="Pfam" id="PF01699">
    <property type="entry name" value="Na_Ca_ex"/>
    <property type="match status" value="2"/>
</dbReference>
<evidence type="ECO:0000256" key="8">
    <source>
        <dbReference type="SAM" id="Phobius"/>
    </source>
</evidence>
<gene>
    <name evidence="10" type="ORF">BABINDRAFT_159480</name>
</gene>
<dbReference type="Gene3D" id="1.20.1420.30">
    <property type="entry name" value="NCX, central ion-binding region"/>
    <property type="match status" value="2"/>
</dbReference>
<dbReference type="AlphaFoldDB" id="A0A1E3R0X7"/>
<feature type="transmembrane region" description="Helical" evidence="8">
    <location>
        <begin position="115"/>
        <end position="138"/>
    </location>
</feature>
<comment type="subcellular location">
    <subcellularLocation>
        <location evidence="1">Membrane</location>
        <topology evidence="1">Multi-pass membrane protein</topology>
    </subcellularLocation>
</comment>
<dbReference type="GO" id="GO:0006874">
    <property type="term" value="P:intracellular calcium ion homeostasis"/>
    <property type="evidence" value="ECO:0007669"/>
    <property type="project" value="TreeGrafter"/>
</dbReference>
<dbReference type="Proteomes" id="UP000094336">
    <property type="component" value="Unassembled WGS sequence"/>
</dbReference>
<evidence type="ECO:0000313" key="11">
    <source>
        <dbReference type="Proteomes" id="UP000094336"/>
    </source>
</evidence>
<feature type="transmembrane region" description="Helical" evidence="8">
    <location>
        <begin position="12"/>
        <end position="37"/>
    </location>
</feature>
<feature type="transmembrane region" description="Helical" evidence="8">
    <location>
        <begin position="90"/>
        <end position="109"/>
    </location>
</feature>
<feature type="transmembrane region" description="Helical" evidence="8">
    <location>
        <begin position="390"/>
        <end position="408"/>
    </location>
</feature>
<organism evidence="10 11">
    <name type="scientific">Babjeviella inositovora NRRL Y-12698</name>
    <dbReference type="NCBI Taxonomy" id="984486"/>
    <lineage>
        <taxon>Eukaryota</taxon>
        <taxon>Fungi</taxon>
        <taxon>Dikarya</taxon>
        <taxon>Ascomycota</taxon>
        <taxon>Saccharomycotina</taxon>
        <taxon>Pichiomycetes</taxon>
        <taxon>Serinales incertae sedis</taxon>
        <taxon>Babjeviella</taxon>
    </lineage>
</organism>
<feature type="transmembrane region" description="Helical" evidence="8">
    <location>
        <begin position="415"/>
        <end position="433"/>
    </location>
</feature>
<keyword evidence="6 8" id="KW-0472">Membrane</keyword>
<feature type="region of interest" description="Disordered" evidence="7">
    <location>
        <begin position="285"/>
        <end position="316"/>
    </location>
</feature>
<dbReference type="OrthoDB" id="407410at2759"/>
<dbReference type="GO" id="GO:0008324">
    <property type="term" value="F:monoatomic cation transmembrane transporter activity"/>
    <property type="evidence" value="ECO:0007669"/>
    <property type="project" value="TreeGrafter"/>
</dbReference>
<accession>A0A1E3R0X7</accession>
<evidence type="ECO:0000256" key="1">
    <source>
        <dbReference type="ARBA" id="ARBA00004141"/>
    </source>
</evidence>
<feature type="domain" description="Sodium/calcium exchanger membrane region" evidence="9">
    <location>
        <begin position="2"/>
        <end position="134"/>
    </location>
</feature>
<dbReference type="PANTHER" id="PTHR12266">
    <property type="entry name" value="NA+/CA2+ K+ INDEPENDENT EXCHANGER"/>
    <property type="match status" value="1"/>
</dbReference>
<keyword evidence="5 8" id="KW-1133">Transmembrane helix</keyword>
<dbReference type="EMBL" id="KV454426">
    <property type="protein sequence ID" value="ODQ83002.1"/>
    <property type="molecule type" value="Genomic_DNA"/>
</dbReference>
<feature type="transmembrane region" description="Helical" evidence="8">
    <location>
        <begin position="445"/>
        <end position="470"/>
    </location>
</feature>
<keyword evidence="11" id="KW-1185">Reference proteome</keyword>
<reference evidence="11" key="1">
    <citation type="submission" date="2016-05" db="EMBL/GenBank/DDBJ databases">
        <title>Comparative genomics of biotechnologically important yeasts.</title>
        <authorList>
            <consortium name="DOE Joint Genome Institute"/>
            <person name="Riley R."/>
            <person name="Haridas S."/>
            <person name="Wolfe K.H."/>
            <person name="Lopes M.R."/>
            <person name="Hittinger C.T."/>
            <person name="Goker M."/>
            <person name="Salamov A."/>
            <person name="Wisecaver J."/>
            <person name="Long T.M."/>
            <person name="Aerts A.L."/>
            <person name="Barry K."/>
            <person name="Choi C."/>
            <person name="Clum A."/>
            <person name="Coughlan A.Y."/>
            <person name="Deshpande S."/>
            <person name="Douglass A.P."/>
            <person name="Hanson S.J."/>
            <person name="Klenk H.-P."/>
            <person name="Labutti K."/>
            <person name="Lapidus A."/>
            <person name="Lindquist E."/>
            <person name="Lipzen A."/>
            <person name="Meier-Kolthoff J.P."/>
            <person name="Ohm R.A."/>
            <person name="Otillar R.P."/>
            <person name="Pangilinan J."/>
            <person name="Peng Y."/>
            <person name="Rokas A."/>
            <person name="Rosa C.A."/>
            <person name="Scheuner C."/>
            <person name="Sibirny A.A."/>
            <person name="Slot J.C."/>
            <person name="Stielow J.B."/>
            <person name="Sun H."/>
            <person name="Kurtzman C.P."/>
            <person name="Blackwell M."/>
            <person name="Grigoriev I.V."/>
            <person name="Jeffries T.W."/>
        </authorList>
    </citation>
    <scope>NUCLEOTIDE SEQUENCE [LARGE SCALE GENOMIC DNA]</scope>
    <source>
        <strain evidence="11">NRRL Y-12698</strain>
    </source>
</reference>
<evidence type="ECO:0000256" key="6">
    <source>
        <dbReference type="ARBA" id="ARBA00023136"/>
    </source>
</evidence>
<keyword evidence="4 8" id="KW-0812">Transmembrane</keyword>
<dbReference type="InterPro" id="IPR051359">
    <property type="entry name" value="CaCA_antiporter"/>
</dbReference>
<dbReference type="PANTHER" id="PTHR12266:SF0">
    <property type="entry name" value="MITOCHONDRIAL SODIUM_CALCIUM EXCHANGER PROTEIN"/>
    <property type="match status" value="1"/>
</dbReference>
<evidence type="ECO:0000256" key="4">
    <source>
        <dbReference type="ARBA" id="ARBA00022692"/>
    </source>
</evidence>
<comment type="similarity">
    <text evidence="2">Belongs to the Ca(2+):cation antiporter (CaCA) (TC 2.A.19) family.</text>
</comment>
<evidence type="ECO:0000256" key="5">
    <source>
        <dbReference type="ARBA" id="ARBA00022989"/>
    </source>
</evidence>
<evidence type="ECO:0000313" key="10">
    <source>
        <dbReference type="EMBL" id="ODQ83002.1"/>
    </source>
</evidence>
<proteinExistence type="inferred from homology"/>
<feature type="transmembrane region" description="Helical" evidence="8">
    <location>
        <begin position="587"/>
        <end position="609"/>
    </location>
</feature>
<dbReference type="RefSeq" id="XP_018988330.1">
    <property type="nucleotide sequence ID" value="XM_019127683.1"/>
</dbReference>
<evidence type="ECO:0000256" key="7">
    <source>
        <dbReference type="SAM" id="MobiDB-lite"/>
    </source>
</evidence>
<protein>
    <recommendedName>
        <fullName evidence="9">Sodium/calcium exchanger membrane region domain-containing protein</fullName>
    </recommendedName>
</protein>
<dbReference type="STRING" id="984486.A0A1E3R0X7"/>